<keyword evidence="4" id="KW-0804">Transcription</keyword>
<dbReference type="Pfam" id="PF12833">
    <property type="entry name" value="HTH_18"/>
    <property type="match status" value="1"/>
</dbReference>
<dbReference type="Proteomes" id="UP000809621">
    <property type="component" value="Unassembled WGS sequence"/>
</dbReference>
<name>A0ABS2HEZ8_9VIBR</name>
<evidence type="ECO:0000256" key="3">
    <source>
        <dbReference type="ARBA" id="ARBA00023159"/>
    </source>
</evidence>
<dbReference type="RefSeq" id="WP_205156828.1">
    <property type="nucleotide sequence ID" value="NZ_JAFEUM010000001.1"/>
</dbReference>
<comment type="caution">
    <text evidence="6">The sequence shown here is derived from an EMBL/GenBank/DDBJ whole genome shotgun (WGS) entry which is preliminary data.</text>
</comment>
<dbReference type="InterPro" id="IPR009057">
    <property type="entry name" value="Homeodomain-like_sf"/>
</dbReference>
<accession>A0ABS2HEZ8</accession>
<dbReference type="Gene3D" id="1.10.10.60">
    <property type="entry name" value="Homeodomain-like"/>
    <property type="match status" value="1"/>
</dbReference>
<dbReference type="InterPro" id="IPR018062">
    <property type="entry name" value="HTH_AraC-typ_CS"/>
</dbReference>
<feature type="domain" description="HTH araC/xylS-type" evidence="5">
    <location>
        <begin position="183"/>
        <end position="281"/>
    </location>
</feature>
<protein>
    <submittedName>
        <fullName evidence="6">Helix-turn-helix transcriptional regulator</fullName>
    </submittedName>
</protein>
<dbReference type="InterPro" id="IPR003313">
    <property type="entry name" value="AraC-bd"/>
</dbReference>
<proteinExistence type="predicted"/>
<evidence type="ECO:0000313" key="6">
    <source>
        <dbReference type="EMBL" id="MBM7035211.1"/>
    </source>
</evidence>
<dbReference type="InterPro" id="IPR018060">
    <property type="entry name" value="HTH_AraC"/>
</dbReference>
<keyword evidence="1" id="KW-0805">Transcription regulation</keyword>
<reference evidence="6 7" key="1">
    <citation type="submission" date="2021-02" db="EMBL/GenBank/DDBJ databases">
        <authorList>
            <person name="Park J.-S."/>
        </authorList>
    </citation>
    <scope>NUCLEOTIDE SEQUENCE [LARGE SCALE GENOMIC DNA]</scope>
    <source>
        <strain evidence="6 7">188UL20-2</strain>
    </source>
</reference>
<dbReference type="PANTHER" id="PTHR43280:SF28">
    <property type="entry name" value="HTH-TYPE TRANSCRIPTIONAL ACTIVATOR RHAS"/>
    <property type="match status" value="1"/>
</dbReference>
<sequence>MQFLGIESLRNLGQEEQSVVRSFDVGHEKQIGVGFLFKQGMGTEFTDYVFPYYSICYVIKGYGKYTDHKGRTYELSPGCVFQRFPDCNHSSSIEVGNDWVECYLDFDRSSFEFFVTTGVISKEQPCIQGSPSTGIVTALFELMRDLKSYPQAELPDLLIRGATILRDMQQPDVKVDSSKSFIKLSSEYFSVHYQQRIDIQQYCQEHGKGYEWFRKTFKQTVGVSPRQYIVRRRMDVACQHLRYSTQSIKQIALVLGYSSASDFSSQFKSTLGQSPQQYRQGHIIKSNTI</sequence>
<dbReference type="InterPro" id="IPR037923">
    <property type="entry name" value="HTH-like"/>
</dbReference>
<keyword evidence="3" id="KW-0010">Activator</keyword>
<gene>
    <name evidence="6" type="ORF">JQC93_02225</name>
</gene>
<evidence type="ECO:0000256" key="2">
    <source>
        <dbReference type="ARBA" id="ARBA00023125"/>
    </source>
</evidence>
<dbReference type="PANTHER" id="PTHR43280">
    <property type="entry name" value="ARAC-FAMILY TRANSCRIPTIONAL REGULATOR"/>
    <property type="match status" value="1"/>
</dbReference>
<dbReference type="Pfam" id="PF02311">
    <property type="entry name" value="AraC_binding"/>
    <property type="match status" value="1"/>
</dbReference>
<evidence type="ECO:0000259" key="5">
    <source>
        <dbReference type="PROSITE" id="PS01124"/>
    </source>
</evidence>
<dbReference type="EMBL" id="JAFEUM010000001">
    <property type="protein sequence ID" value="MBM7035211.1"/>
    <property type="molecule type" value="Genomic_DNA"/>
</dbReference>
<evidence type="ECO:0000256" key="4">
    <source>
        <dbReference type="ARBA" id="ARBA00023163"/>
    </source>
</evidence>
<keyword evidence="2" id="KW-0238">DNA-binding</keyword>
<evidence type="ECO:0000313" key="7">
    <source>
        <dbReference type="Proteomes" id="UP000809621"/>
    </source>
</evidence>
<organism evidence="6 7">
    <name type="scientific">Vibrio ulleungensis</name>
    <dbReference type="NCBI Taxonomy" id="2807619"/>
    <lineage>
        <taxon>Bacteria</taxon>
        <taxon>Pseudomonadati</taxon>
        <taxon>Pseudomonadota</taxon>
        <taxon>Gammaproteobacteria</taxon>
        <taxon>Vibrionales</taxon>
        <taxon>Vibrionaceae</taxon>
        <taxon>Vibrio</taxon>
    </lineage>
</organism>
<keyword evidence="7" id="KW-1185">Reference proteome</keyword>
<dbReference type="PROSITE" id="PS01124">
    <property type="entry name" value="HTH_ARAC_FAMILY_2"/>
    <property type="match status" value="1"/>
</dbReference>
<dbReference type="SUPFAM" id="SSF46689">
    <property type="entry name" value="Homeodomain-like"/>
    <property type="match status" value="1"/>
</dbReference>
<dbReference type="PROSITE" id="PS00041">
    <property type="entry name" value="HTH_ARAC_FAMILY_1"/>
    <property type="match status" value="1"/>
</dbReference>
<dbReference type="SMART" id="SM00342">
    <property type="entry name" value="HTH_ARAC"/>
    <property type="match status" value="1"/>
</dbReference>
<dbReference type="SUPFAM" id="SSF51215">
    <property type="entry name" value="Regulatory protein AraC"/>
    <property type="match status" value="1"/>
</dbReference>
<evidence type="ECO:0000256" key="1">
    <source>
        <dbReference type="ARBA" id="ARBA00023015"/>
    </source>
</evidence>
<dbReference type="InterPro" id="IPR020449">
    <property type="entry name" value="Tscrpt_reg_AraC-type_HTH"/>
</dbReference>
<dbReference type="PRINTS" id="PR00032">
    <property type="entry name" value="HTHARAC"/>
</dbReference>